<organism evidence="1 2">
    <name type="scientific">Segetibacter aerophilus</name>
    <dbReference type="NCBI Taxonomy" id="670293"/>
    <lineage>
        <taxon>Bacteria</taxon>
        <taxon>Pseudomonadati</taxon>
        <taxon>Bacteroidota</taxon>
        <taxon>Chitinophagia</taxon>
        <taxon>Chitinophagales</taxon>
        <taxon>Chitinophagaceae</taxon>
        <taxon>Segetibacter</taxon>
    </lineage>
</organism>
<dbReference type="Gene3D" id="3.10.20.310">
    <property type="entry name" value="membrane protein fhac"/>
    <property type="match status" value="1"/>
</dbReference>
<protein>
    <recommendedName>
        <fullName evidence="3">Bacterial surface antigen (D15) domain-containing protein</fullName>
    </recommendedName>
</protein>
<keyword evidence="2" id="KW-1185">Reference proteome</keyword>
<dbReference type="AlphaFoldDB" id="A0A512BFC5"/>
<dbReference type="RefSeq" id="WP_147204787.1">
    <property type="nucleotide sequence ID" value="NZ_BJYT01000012.1"/>
</dbReference>
<comment type="caution">
    <text evidence="1">The sequence shown here is derived from an EMBL/GenBank/DDBJ whole genome shotgun (WGS) entry which is preliminary data.</text>
</comment>
<dbReference type="OrthoDB" id="9811416at2"/>
<gene>
    <name evidence="1" type="ORF">SAE01_31660</name>
</gene>
<dbReference type="EMBL" id="BJYT01000012">
    <property type="protein sequence ID" value="GEO10670.1"/>
    <property type="molecule type" value="Genomic_DNA"/>
</dbReference>
<sequence>MAKLTRYRVTVVISVLMCVIGSGALKAQGNYRLVVHPIDKDSIFVTGNLGIKTSFLSELECNQYVVNLPALLQSKGYISSSVDSLNVAGDQTVIYLFVGEQYKSLNLRVRDQDKPYVQQTGWDDKSLKKRLIQFSEYRMMNDKLLDFFEDIGYPFAKVSLDSVAIMGNEIQAVLNVEKGFPYRVDSIRMYGPAKISRNFIHRYLNIERGSLYNKTKFKKIDQRLLELPYLEQSQPWDVTMLNTGSLVNLYLQQKKSNQINVLAGFLPSNQQLGGKLLLTVDANLQLQNAFGGGESVGLVWQQIQPKSPKLHLQFTQPYMFNSPFGVDFLFELNKRDSSFLNINGQIGLLYMLSPNQTGKVVLQTQQTNILQVDTFSVKARKQLPDIGDVSSLNLGINYDVSNTDYRFNPRRGNELTIFASAGNKTIKKNNLITQIKDTSFNYNRLYDSIKLKTFQLRLTVKGAHFFKTGKQTVLKTGFNAGWYESPSYFRNELFQIGGYRLLRGFDEESIYANRFAVGTIEYRYLIGLNSNFFVFSDFGVSNNSIRKQSNSYAGFGGGLSFQTKGGIFNISYAVGKRNDLNFDIKQSKIHFGYVSIF</sequence>
<evidence type="ECO:0008006" key="3">
    <source>
        <dbReference type="Google" id="ProtNLM"/>
    </source>
</evidence>
<name>A0A512BFC5_9BACT</name>
<proteinExistence type="predicted"/>
<reference evidence="1 2" key="1">
    <citation type="submission" date="2019-07" db="EMBL/GenBank/DDBJ databases">
        <title>Whole genome shotgun sequence of Segetibacter aerophilus NBRC 106135.</title>
        <authorList>
            <person name="Hosoyama A."/>
            <person name="Uohara A."/>
            <person name="Ohji S."/>
            <person name="Ichikawa N."/>
        </authorList>
    </citation>
    <scope>NUCLEOTIDE SEQUENCE [LARGE SCALE GENOMIC DNA]</scope>
    <source>
        <strain evidence="1 2">NBRC 106135</strain>
    </source>
</reference>
<dbReference type="Proteomes" id="UP000321513">
    <property type="component" value="Unassembled WGS sequence"/>
</dbReference>
<accession>A0A512BFC5</accession>
<evidence type="ECO:0000313" key="1">
    <source>
        <dbReference type="EMBL" id="GEO10670.1"/>
    </source>
</evidence>
<dbReference type="Gene3D" id="2.40.160.50">
    <property type="entry name" value="membrane protein fhac: a member of the omp85/tpsb transporter family"/>
    <property type="match status" value="1"/>
</dbReference>
<evidence type="ECO:0000313" key="2">
    <source>
        <dbReference type="Proteomes" id="UP000321513"/>
    </source>
</evidence>